<dbReference type="OrthoDB" id="1939140at2759"/>
<evidence type="ECO:0000313" key="2">
    <source>
        <dbReference type="EMBL" id="CAG1850490.1"/>
    </source>
</evidence>
<accession>A0A804ID74</accession>
<evidence type="ECO:0000256" key="1">
    <source>
        <dbReference type="SAM" id="MobiDB-lite"/>
    </source>
</evidence>
<dbReference type="InParanoid" id="A0A804ID74"/>
<feature type="compositionally biased region" description="Low complexity" evidence="1">
    <location>
        <begin position="11"/>
        <end position="25"/>
    </location>
</feature>
<dbReference type="EnsemblPlants" id="Ma03_t17550.1">
    <property type="protein sequence ID" value="Ma03_p17550.1"/>
    <property type="gene ID" value="Ma03_g17550"/>
</dbReference>
<dbReference type="PANTHER" id="PTHR36760:SF1">
    <property type="entry name" value="ACIDIC LEUCINE-RICH NUCLEAR PHOSPHOPROTEIN 32 FAMILY B PROTEIN"/>
    <property type="match status" value="1"/>
</dbReference>
<protein>
    <submittedName>
        <fullName evidence="2">(wild Malaysian banana) hypothetical protein</fullName>
    </submittedName>
</protein>
<feature type="compositionally biased region" description="Basic and acidic residues" evidence="1">
    <location>
        <begin position="214"/>
        <end position="236"/>
    </location>
</feature>
<evidence type="ECO:0000313" key="3">
    <source>
        <dbReference type="EnsemblPlants" id="Ma03_p17550.1"/>
    </source>
</evidence>
<gene>
    <name evidence="2" type="ORF">GSMUA_200760.1</name>
</gene>
<dbReference type="Proteomes" id="UP000012960">
    <property type="component" value="Unplaced"/>
</dbReference>
<dbReference type="OMA" id="FSLACKK"/>
<feature type="compositionally biased region" description="Polar residues" evidence="1">
    <location>
        <begin position="238"/>
        <end position="248"/>
    </location>
</feature>
<keyword evidence="4" id="KW-1185">Reference proteome</keyword>
<name>A0A804ID74_MUSAM</name>
<reference evidence="2" key="1">
    <citation type="submission" date="2021-03" db="EMBL/GenBank/DDBJ databases">
        <authorList>
            <consortium name="Genoscope - CEA"/>
            <person name="William W."/>
        </authorList>
    </citation>
    <scope>NUCLEOTIDE SEQUENCE</scope>
    <source>
        <strain evidence="2">Doubled-haploid Pahang</strain>
    </source>
</reference>
<dbReference type="EMBL" id="HG996468">
    <property type="protein sequence ID" value="CAG1850490.1"/>
    <property type="molecule type" value="Genomic_DNA"/>
</dbReference>
<feature type="region of interest" description="Disordered" evidence="1">
    <location>
        <begin position="1"/>
        <end position="40"/>
    </location>
</feature>
<proteinExistence type="predicted"/>
<feature type="region of interest" description="Disordered" evidence="1">
    <location>
        <begin position="175"/>
        <end position="201"/>
    </location>
</feature>
<reference evidence="3" key="2">
    <citation type="submission" date="2021-05" db="UniProtKB">
        <authorList>
            <consortium name="EnsemblPlants"/>
        </authorList>
    </citation>
    <scope>IDENTIFICATION</scope>
    <source>
        <strain evidence="3">subsp. malaccensis</strain>
    </source>
</reference>
<feature type="region of interest" description="Disordered" evidence="1">
    <location>
        <begin position="214"/>
        <end position="252"/>
    </location>
</feature>
<dbReference type="AlphaFoldDB" id="A0A804ID74"/>
<organism evidence="3 4">
    <name type="scientific">Musa acuminata subsp. malaccensis</name>
    <name type="common">Wild banana</name>
    <name type="synonym">Musa malaccensis</name>
    <dbReference type="NCBI Taxonomy" id="214687"/>
    <lineage>
        <taxon>Eukaryota</taxon>
        <taxon>Viridiplantae</taxon>
        <taxon>Streptophyta</taxon>
        <taxon>Embryophyta</taxon>
        <taxon>Tracheophyta</taxon>
        <taxon>Spermatophyta</taxon>
        <taxon>Magnoliopsida</taxon>
        <taxon>Liliopsida</taxon>
        <taxon>Zingiberales</taxon>
        <taxon>Musaceae</taxon>
        <taxon>Musa</taxon>
    </lineage>
</organism>
<sequence>MALLPPNTRKQQQSFLAASFSSSSSPHQTPNKAEGEEDMPKLCTYGTPSLLPAYLLEDFISLCTFFTSHPLHLAYLLLFLPYLLHLLSYLSPLLLSTSILLLVLLTVSPYPDEAPPAAAPPDFLGRTCCVVLDVLKDKLQDNGELDLVEQFTSMVLSPIDNTRPFGELVEGAYSGHEAEERHPGQVGSGESRTPATDGENLVPINGVAEHPKGREAVEHKPGAGEHLTRSMSERRTHSISGTTESLQRYGSVRKEREWKRTLACKLYEERMTHKLYKQGKVGEGGQEMDLLWEAYEANAGEAGARKKKAKKKAKRADVGEEEEEQEEAAVGQLCCLRALRLSTGKMNLGMRKHNLMKISKVLKEMKMFHSGSKSQNLANK</sequence>
<evidence type="ECO:0000313" key="4">
    <source>
        <dbReference type="Proteomes" id="UP000012960"/>
    </source>
</evidence>
<dbReference type="PANTHER" id="PTHR36760">
    <property type="entry name" value="ACIDIC LEUCINE-RICH NUCLEAR PHOSPHOPROTEIN 32 FAMILY B PROTEIN"/>
    <property type="match status" value="1"/>
</dbReference>
<dbReference type="Gramene" id="Ma03_t17550.1">
    <property type="protein sequence ID" value="Ma03_p17550.1"/>
    <property type="gene ID" value="Ma03_g17550"/>
</dbReference>